<protein>
    <submittedName>
        <fullName evidence="1">Uncharacterized protein</fullName>
    </submittedName>
</protein>
<dbReference type="STRING" id="167879.CPS_2999"/>
<name>Q47ZS1_COLP3</name>
<dbReference type="Proteomes" id="UP000000547">
    <property type="component" value="Chromosome"/>
</dbReference>
<proteinExistence type="predicted"/>
<dbReference type="HOGENOM" id="CLU_3134478_0_0_6"/>
<organism evidence="1 2">
    <name type="scientific">Colwellia psychrerythraea (strain 34H / ATCC BAA-681)</name>
    <name type="common">Vibrio psychroerythus</name>
    <dbReference type="NCBI Taxonomy" id="167879"/>
    <lineage>
        <taxon>Bacteria</taxon>
        <taxon>Pseudomonadati</taxon>
        <taxon>Pseudomonadota</taxon>
        <taxon>Gammaproteobacteria</taxon>
        <taxon>Alteromonadales</taxon>
        <taxon>Colwelliaceae</taxon>
        <taxon>Colwellia</taxon>
    </lineage>
</organism>
<evidence type="ECO:0000313" key="1">
    <source>
        <dbReference type="EMBL" id="AAZ24413.1"/>
    </source>
</evidence>
<dbReference type="AlphaFoldDB" id="Q47ZS1"/>
<dbReference type="EMBL" id="CP000083">
    <property type="protein sequence ID" value="AAZ24413.1"/>
    <property type="molecule type" value="Genomic_DNA"/>
</dbReference>
<reference evidence="1" key="1">
    <citation type="journal article" date="2005" name="Proc. Natl. Acad. Sci. U.S.A.">
        <title>The psychrophilic lifestyle as revealed by the genome sequence of Colwellia psychrerythraea 34H through genomic and proteomic analyses.</title>
        <authorList>
            <person name="Methe B.A."/>
            <person name="Nelson K.E."/>
            <person name="Deming J.W."/>
            <person name="Momen B."/>
            <person name="Melamud E."/>
            <person name="Zhang X."/>
            <person name="Moult J."/>
            <person name="Madupu R."/>
            <person name="Nelson W.C."/>
            <person name="Dodson R.J."/>
            <person name="Brinkac L.M."/>
            <person name="Daugherty S.C."/>
            <person name="Durkin A.S."/>
            <person name="DeBoy R.T."/>
            <person name="Kolonay J.F."/>
            <person name="Sullivan S.A."/>
            <person name="Zhou L."/>
            <person name="Davidsen T.M."/>
            <person name="Wu M."/>
            <person name="Huston A.L."/>
            <person name="Lewis M."/>
            <person name="Weaver B."/>
            <person name="Weidman J.F."/>
            <person name="Khouri H."/>
            <person name="Utterback T.R."/>
            <person name="Feldblyum T.V."/>
            <person name="Fraser C.M."/>
        </authorList>
    </citation>
    <scope>NUCLEOTIDE SEQUENCE [LARGE SCALE GENOMIC DNA]</scope>
    <source>
        <strain evidence="1">34H</strain>
    </source>
</reference>
<dbReference type="KEGG" id="cps:CPS_2999"/>
<evidence type="ECO:0000313" key="2">
    <source>
        <dbReference type="Proteomes" id="UP000000547"/>
    </source>
</evidence>
<gene>
    <name evidence="1" type="ordered locus">CPS_2999</name>
</gene>
<accession>Q47ZS1</accession>
<sequence>MVTGINKYSFFSDIIEYLPFNAVKIHFQHDILEALSCLKEKLSRYASPY</sequence>